<comment type="caution">
    <text evidence="1">The sequence shown here is derived from an EMBL/GenBank/DDBJ whole genome shotgun (WGS) entry which is preliminary data.</text>
</comment>
<organism evidence="1 2">
    <name type="scientific">Ceratitis capitata</name>
    <name type="common">Mediterranean fruit fly</name>
    <name type="synonym">Tephritis capitata</name>
    <dbReference type="NCBI Taxonomy" id="7213"/>
    <lineage>
        <taxon>Eukaryota</taxon>
        <taxon>Metazoa</taxon>
        <taxon>Ecdysozoa</taxon>
        <taxon>Arthropoda</taxon>
        <taxon>Hexapoda</taxon>
        <taxon>Insecta</taxon>
        <taxon>Pterygota</taxon>
        <taxon>Neoptera</taxon>
        <taxon>Endopterygota</taxon>
        <taxon>Diptera</taxon>
        <taxon>Brachycera</taxon>
        <taxon>Muscomorpha</taxon>
        <taxon>Tephritoidea</taxon>
        <taxon>Tephritidae</taxon>
        <taxon>Ceratitis</taxon>
        <taxon>Ceratitis</taxon>
    </lineage>
</organism>
<dbReference type="Proteomes" id="UP000606786">
    <property type="component" value="Unassembled WGS sequence"/>
</dbReference>
<evidence type="ECO:0000313" key="1">
    <source>
        <dbReference type="EMBL" id="CAD7001428.1"/>
    </source>
</evidence>
<dbReference type="EMBL" id="CAJHJT010000023">
    <property type="protein sequence ID" value="CAD7001428.1"/>
    <property type="molecule type" value="Genomic_DNA"/>
</dbReference>
<gene>
    <name evidence="1" type="ORF">CCAP1982_LOCUS9925</name>
</gene>
<sequence length="57" mass="6182">PWLDKKNLVPQSLKPNVFVDHIVQLSPSECTTGAPLLKAEGTELLTQVATDAHNDSN</sequence>
<feature type="non-terminal residue" evidence="1">
    <location>
        <position position="1"/>
    </location>
</feature>
<name>A0A811USY7_CERCA</name>
<proteinExistence type="predicted"/>
<reference evidence="1" key="1">
    <citation type="submission" date="2020-11" db="EMBL/GenBank/DDBJ databases">
        <authorList>
            <person name="Whitehead M."/>
        </authorList>
    </citation>
    <scope>NUCLEOTIDE SEQUENCE</scope>
    <source>
        <strain evidence="1">EGII</strain>
    </source>
</reference>
<dbReference type="AlphaFoldDB" id="A0A811USY7"/>
<evidence type="ECO:0000313" key="2">
    <source>
        <dbReference type="Proteomes" id="UP000606786"/>
    </source>
</evidence>
<protein>
    <submittedName>
        <fullName evidence="1">(Mediterranean fruit fly) hypothetical protein</fullName>
    </submittedName>
</protein>
<keyword evidence="2" id="KW-1185">Reference proteome</keyword>
<accession>A0A811USY7</accession>